<dbReference type="EMBL" id="HBGG01029064">
    <property type="protein sequence ID" value="CAD9212813.1"/>
    <property type="molecule type" value="Transcribed_RNA"/>
</dbReference>
<evidence type="ECO:0000313" key="4">
    <source>
        <dbReference type="EMBL" id="CAD9212813.1"/>
    </source>
</evidence>
<protein>
    <recommendedName>
        <fullName evidence="3">Plastid lipid-associated protein/fibrillin conserved domain-containing protein</fullName>
    </recommendedName>
</protein>
<accession>A0A7S1SZ86</accession>
<dbReference type="Pfam" id="PF04755">
    <property type="entry name" value="PAP_fibrillin"/>
    <property type="match status" value="1"/>
</dbReference>
<dbReference type="InterPro" id="IPR039633">
    <property type="entry name" value="PAP"/>
</dbReference>
<evidence type="ECO:0000256" key="2">
    <source>
        <dbReference type="ARBA" id="ARBA00022640"/>
    </source>
</evidence>
<sequence length="233" mass="25383">MSANCISHQGLVRPAYGIALLKTSRSHRARAPLAHRSRPSALLWLQRAAGAAKQKQQRDKLAGELLALVGDTGRGANCSSGRTQEINEAIEALVALGTEQVTTDASLSATWKLLWTTEKETLFIVEKAGLFGTEAGEVYQVIDVGNESLQNVITFPPDGAFIVSSGIKVVGPQRVDFKFNSAKLKLPKRDIPFPPFGQGWFESVYLDDKIRVAKDVRGDTLIVARDGPPRLFE</sequence>
<dbReference type="GO" id="GO:0009536">
    <property type="term" value="C:plastid"/>
    <property type="evidence" value="ECO:0007669"/>
    <property type="project" value="UniProtKB-SubCell"/>
</dbReference>
<feature type="domain" description="Plastid lipid-associated protein/fibrillin conserved" evidence="3">
    <location>
        <begin position="61"/>
        <end position="223"/>
    </location>
</feature>
<dbReference type="AlphaFoldDB" id="A0A7S1SZ86"/>
<evidence type="ECO:0000259" key="3">
    <source>
        <dbReference type="Pfam" id="PF04755"/>
    </source>
</evidence>
<dbReference type="InterPro" id="IPR006843">
    <property type="entry name" value="PAP/fibrillin_dom"/>
</dbReference>
<gene>
    <name evidence="4" type="ORF">TCHU04912_LOCUS15052</name>
</gene>
<keyword evidence="2" id="KW-0934">Plastid</keyword>
<comment type="subcellular location">
    <subcellularLocation>
        <location evidence="1">Plastid</location>
    </subcellularLocation>
</comment>
<proteinExistence type="predicted"/>
<organism evidence="4">
    <name type="scientific">Tetraselmis chuii</name>
    <dbReference type="NCBI Taxonomy" id="63592"/>
    <lineage>
        <taxon>Eukaryota</taxon>
        <taxon>Viridiplantae</taxon>
        <taxon>Chlorophyta</taxon>
        <taxon>core chlorophytes</taxon>
        <taxon>Chlorodendrophyceae</taxon>
        <taxon>Chlorodendrales</taxon>
        <taxon>Chlorodendraceae</taxon>
        <taxon>Tetraselmis</taxon>
    </lineage>
</organism>
<dbReference type="PANTHER" id="PTHR31906">
    <property type="entry name" value="PLASTID-LIPID-ASSOCIATED PROTEIN 4, CHLOROPLASTIC-RELATED"/>
    <property type="match status" value="1"/>
</dbReference>
<reference evidence="4" key="1">
    <citation type="submission" date="2021-01" db="EMBL/GenBank/DDBJ databases">
        <authorList>
            <person name="Corre E."/>
            <person name="Pelletier E."/>
            <person name="Niang G."/>
            <person name="Scheremetjew M."/>
            <person name="Finn R."/>
            <person name="Kale V."/>
            <person name="Holt S."/>
            <person name="Cochrane G."/>
            <person name="Meng A."/>
            <person name="Brown T."/>
            <person name="Cohen L."/>
        </authorList>
    </citation>
    <scope>NUCLEOTIDE SEQUENCE</scope>
    <source>
        <strain evidence="4">PLY429</strain>
    </source>
</reference>
<evidence type="ECO:0000256" key="1">
    <source>
        <dbReference type="ARBA" id="ARBA00004474"/>
    </source>
</evidence>
<name>A0A7S1SZ86_9CHLO</name>